<dbReference type="InterPro" id="IPR015887">
    <property type="entry name" value="DNA_glyclase_Znf_dom_DNA_BS"/>
</dbReference>
<keyword evidence="14" id="KW-0456">Lyase</keyword>
<dbReference type="InterPro" id="IPR010666">
    <property type="entry name" value="Znf_GRF"/>
</dbReference>
<dbReference type="STRING" id="10036.ENSMAUP00000009945"/>
<organism evidence="29 30">
    <name type="scientific">Mesocricetus auratus</name>
    <name type="common">Golden hamster</name>
    <dbReference type="NCBI Taxonomy" id="10036"/>
    <lineage>
        <taxon>Eukaryota</taxon>
        <taxon>Metazoa</taxon>
        <taxon>Chordata</taxon>
        <taxon>Craniata</taxon>
        <taxon>Vertebrata</taxon>
        <taxon>Euteleostomi</taxon>
        <taxon>Mammalia</taxon>
        <taxon>Eutheria</taxon>
        <taxon>Euarchontoglires</taxon>
        <taxon>Glires</taxon>
        <taxon>Rodentia</taxon>
        <taxon>Myomorpha</taxon>
        <taxon>Muroidea</taxon>
        <taxon>Cricetidae</taxon>
        <taxon>Cricetinae</taxon>
        <taxon>Mesocricetus</taxon>
    </lineage>
</organism>
<evidence type="ECO:0000256" key="20">
    <source>
        <dbReference type="ARBA" id="ARBA00081871"/>
    </source>
</evidence>
<feature type="domain" description="GRF-type" evidence="28">
    <location>
        <begin position="555"/>
        <end position="597"/>
    </location>
</feature>
<evidence type="ECO:0000256" key="2">
    <source>
        <dbReference type="ARBA" id="ARBA00004286"/>
    </source>
</evidence>
<dbReference type="Pfam" id="PF06839">
    <property type="entry name" value="Zn_ribbon_GRF"/>
    <property type="match status" value="2"/>
</dbReference>
<name>A0A1U7Q7I2_MESAU</name>
<keyword evidence="11" id="KW-0862">Zinc</keyword>
<dbReference type="AlphaFoldDB" id="A0A1U7Q7I2"/>
<dbReference type="PROSITE" id="PS51066">
    <property type="entry name" value="ZF_FPG_2"/>
    <property type="match status" value="1"/>
</dbReference>
<evidence type="ECO:0000256" key="1">
    <source>
        <dbReference type="ARBA" id="ARBA00004123"/>
    </source>
</evidence>
<dbReference type="CDD" id="cd08969">
    <property type="entry name" value="MeNeil3_N"/>
    <property type="match status" value="1"/>
</dbReference>
<keyword evidence="15" id="KW-0539">Nucleus</keyword>
<dbReference type="CTD" id="55247"/>
<keyword evidence="9 23" id="KW-0863">Zinc-finger</keyword>
<feature type="domain" description="Formamidopyrimidine-DNA glycosylase catalytic" evidence="27">
    <location>
        <begin position="2"/>
        <end position="110"/>
    </location>
</feature>
<gene>
    <name evidence="30" type="primary">Neil3</name>
</gene>
<keyword evidence="7" id="KW-0677">Repeat</keyword>
<dbReference type="eggNOG" id="ENOG502QWRN">
    <property type="taxonomic scope" value="Eukaryota"/>
</dbReference>
<dbReference type="Gene3D" id="2.30.30.380">
    <property type="entry name" value="Zn-finger domain of Sec23/24"/>
    <property type="match status" value="1"/>
</dbReference>
<evidence type="ECO:0000256" key="23">
    <source>
        <dbReference type="PROSITE-ProRule" id="PRU00322"/>
    </source>
</evidence>
<keyword evidence="6" id="KW-0479">Metal-binding</keyword>
<evidence type="ECO:0000256" key="14">
    <source>
        <dbReference type="ARBA" id="ARBA00023239"/>
    </source>
</evidence>
<feature type="domain" description="FPG-type" evidence="26">
    <location>
        <begin position="248"/>
        <end position="282"/>
    </location>
</feature>
<dbReference type="GeneID" id="101828347"/>
<evidence type="ECO:0000256" key="13">
    <source>
        <dbReference type="ARBA" id="ARBA00023204"/>
    </source>
</evidence>
<evidence type="ECO:0000256" key="18">
    <source>
        <dbReference type="ARBA" id="ARBA00044632"/>
    </source>
</evidence>
<keyword evidence="5" id="KW-0158">Chromosome</keyword>
<dbReference type="GO" id="GO:0019104">
    <property type="term" value="F:DNA N-glycosylase activity"/>
    <property type="evidence" value="ECO:0007669"/>
    <property type="project" value="InterPro"/>
</dbReference>
<comment type="catalytic activity">
    <reaction evidence="18">
        <text>2'-deoxyribonucleotide-(2'-deoxyribose 5'-phosphate)-2'-deoxyribonucleotide-DNA = a 3'-end 2'-deoxyribonucleotide-(2,3-dehydro-2,3-deoxyribose 5'-phosphate)-DNA + a 5'-end 5'-phospho-2'-deoxyribonucleoside-DNA + H(+)</text>
        <dbReference type="Rhea" id="RHEA:66592"/>
        <dbReference type="Rhea" id="RHEA-COMP:13180"/>
        <dbReference type="Rhea" id="RHEA-COMP:16897"/>
        <dbReference type="Rhea" id="RHEA-COMP:17067"/>
        <dbReference type="ChEBI" id="CHEBI:15378"/>
        <dbReference type="ChEBI" id="CHEBI:136412"/>
        <dbReference type="ChEBI" id="CHEBI:157695"/>
        <dbReference type="ChEBI" id="CHEBI:167181"/>
        <dbReference type="EC" id="4.2.99.18"/>
    </reaction>
</comment>
<evidence type="ECO:0000256" key="7">
    <source>
        <dbReference type="ARBA" id="ARBA00022737"/>
    </source>
</evidence>
<dbReference type="PROSITE" id="PS01358">
    <property type="entry name" value="ZF_RANBP2_1"/>
    <property type="match status" value="1"/>
</dbReference>
<dbReference type="GO" id="GO:0005694">
    <property type="term" value="C:chromosome"/>
    <property type="evidence" value="ECO:0007669"/>
    <property type="project" value="UniProtKB-SubCell"/>
</dbReference>
<evidence type="ECO:0000256" key="16">
    <source>
        <dbReference type="ARBA" id="ARBA00023268"/>
    </source>
</evidence>
<feature type="region of interest" description="Disordered" evidence="24">
    <location>
        <begin position="469"/>
        <end position="507"/>
    </location>
</feature>
<keyword evidence="29" id="KW-1185">Reference proteome</keyword>
<evidence type="ECO:0000259" key="28">
    <source>
        <dbReference type="PROSITE" id="PS51999"/>
    </source>
</evidence>
<dbReference type="SMART" id="SM01232">
    <property type="entry name" value="H2TH"/>
    <property type="match status" value="1"/>
</dbReference>
<keyword evidence="12" id="KW-0238">DNA-binding</keyword>
<evidence type="ECO:0000256" key="22">
    <source>
        <dbReference type="ARBA" id="ARBA00083341"/>
    </source>
</evidence>
<keyword evidence="16" id="KW-0511">Multifunctional enzyme</keyword>
<dbReference type="Proteomes" id="UP000886700">
    <property type="component" value="Unplaced"/>
</dbReference>
<dbReference type="SUPFAM" id="SSF90209">
    <property type="entry name" value="Ran binding protein zinc finger-like"/>
    <property type="match status" value="1"/>
</dbReference>
<dbReference type="InterPro" id="IPR000214">
    <property type="entry name" value="Znf_DNA_glyclase/AP_lyase"/>
</dbReference>
<evidence type="ECO:0000256" key="3">
    <source>
        <dbReference type="ARBA" id="ARBA00009409"/>
    </source>
</evidence>
<dbReference type="Gene3D" id="1.10.8.50">
    <property type="match status" value="1"/>
</dbReference>
<proteinExistence type="inferred from homology"/>
<evidence type="ECO:0000256" key="11">
    <source>
        <dbReference type="ARBA" id="ARBA00022833"/>
    </source>
</evidence>
<evidence type="ECO:0000256" key="6">
    <source>
        <dbReference type="ARBA" id="ARBA00022723"/>
    </source>
</evidence>
<evidence type="ECO:0000256" key="19">
    <source>
        <dbReference type="ARBA" id="ARBA00073168"/>
    </source>
</evidence>
<comment type="subcellular location">
    <subcellularLocation>
        <location evidence="2">Chromosome</location>
    </subcellularLocation>
    <subcellularLocation>
        <location evidence="1">Nucleus</location>
    </subcellularLocation>
</comment>
<sequence length="606" mass="67950">MVEGPGCTLNGEKIRARVRPGQAVTGVRGRALQSLVGPALSPEASRAEVSSQTATVNTGDCAWEFLRLLNGYVYSGVETLGKELFMYFGPIALRIHFGMKGFILINPHEGENRGEVSPTFQVQLTRDLICFFESSVELRNSTESQQRVRMMEELDVCSPKFSFSRAESEVRQQKDRMLCDVVLDQRVLPGVGNIIKNEALFDSGLHPAVKVSQLSEEQTHHLVKMIRDFSILFYRCHKTGSAISKHYKVYKRPNCGQCCCKITVCRLGENSRMTYFCPQCQKENPQHVQLCKLPTRKAAVSWTSRREDCLLDSVARKCEEQWSCVVCTLINKPSAEACDACLTARPVDLVLKNRENNIDVSNLVKYPCNNFGNTHTEVKINRKTVFGSTTLVLTDFSNKFRTLAAKKSPNQNIGGGFQNFLPTDMCFSDLQHPSKEGTIYITQPSNRVDISPTVCAQSKLFSSTHKKLKTTHTSEADPKHYNPGLSNSELQTNTANGPRSVNAGSPRCKKHGRRCVLRVVRKDGENKGRQFYACPLPREAQCGFFEWADLSFPLCRHGKRSIMRTVLKIGPNNGKNFFVCPLEKEKQCNFFQWAESGPGMEIIPGC</sequence>
<dbReference type="OrthoDB" id="498125at2759"/>
<keyword evidence="8" id="KW-0227">DNA damage</keyword>
<dbReference type="SUPFAM" id="SSF81624">
    <property type="entry name" value="N-terminal domain of MutM-like DNA repair proteins"/>
    <property type="match status" value="1"/>
</dbReference>
<dbReference type="SMART" id="SM00547">
    <property type="entry name" value="ZnF_RBZ"/>
    <property type="match status" value="1"/>
</dbReference>
<keyword evidence="10" id="KW-0378">Hydrolase</keyword>
<dbReference type="PANTHER" id="PTHR22993">
    <property type="entry name" value="FORMAMIDOPYRIMIDINE-DNA GLYCOSYLASE"/>
    <property type="match status" value="1"/>
</dbReference>
<dbReference type="PROSITE" id="PS01242">
    <property type="entry name" value="ZF_FPG_1"/>
    <property type="match status" value="1"/>
</dbReference>
<feature type="domain" description="RanBP2-type" evidence="25">
    <location>
        <begin position="318"/>
        <end position="347"/>
    </location>
</feature>
<dbReference type="GO" id="GO:0006284">
    <property type="term" value="P:base-excision repair"/>
    <property type="evidence" value="ECO:0007669"/>
    <property type="project" value="InterPro"/>
</dbReference>
<dbReference type="Pfam" id="PF06831">
    <property type="entry name" value="H2TH"/>
    <property type="match status" value="1"/>
</dbReference>
<dbReference type="InterPro" id="IPR010979">
    <property type="entry name" value="Ribosomal_uS13-like_H2TH"/>
</dbReference>
<evidence type="ECO:0000259" key="25">
    <source>
        <dbReference type="PROSITE" id="PS50199"/>
    </source>
</evidence>
<dbReference type="GO" id="GO:0008270">
    <property type="term" value="F:zinc ion binding"/>
    <property type="evidence" value="ECO:0007669"/>
    <property type="project" value="UniProtKB-KW"/>
</dbReference>
<evidence type="ECO:0000256" key="10">
    <source>
        <dbReference type="ARBA" id="ARBA00022801"/>
    </source>
</evidence>
<dbReference type="InterPro" id="IPR012319">
    <property type="entry name" value="FPG_cat"/>
</dbReference>
<evidence type="ECO:0000256" key="12">
    <source>
        <dbReference type="ARBA" id="ARBA00023125"/>
    </source>
</evidence>
<dbReference type="InterPro" id="IPR035937">
    <property type="entry name" value="FPG_N"/>
</dbReference>
<reference evidence="30" key="1">
    <citation type="submission" date="2025-08" db="UniProtKB">
        <authorList>
            <consortium name="RefSeq"/>
        </authorList>
    </citation>
    <scope>IDENTIFICATION</scope>
    <source>
        <tissue evidence="30">Liver</tissue>
    </source>
</reference>
<accession>A0A1U7Q7I2</accession>
<dbReference type="GO" id="GO:0003684">
    <property type="term" value="F:damaged DNA binding"/>
    <property type="evidence" value="ECO:0007669"/>
    <property type="project" value="InterPro"/>
</dbReference>
<dbReference type="FunFam" id="3.20.190.10:FF:000005">
    <property type="entry name" value="Nei like DNA glycosylase 3"/>
    <property type="match status" value="1"/>
</dbReference>
<dbReference type="PROSITE" id="PS51999">
    <property type="entry name" value="ZF_GRF"/>
    <property type="match status" value="2"/>
</dbReference>
<evidence type="ECO:0000256" key="24">
    <source>
        <dbReference type="SAM" id="MobiDB-lite"/>
    </source>
</evidence>
<evidence type="ECO:0000256" key="5">
    <source>
        <dbReference type="ARBA" id="ARBA00022454"/>
    </source>
</evidence>
<dbReference type="PROSITE" id="PS50199">
    <property type="entry name" value="ZF_RANBP2_2"/>
    <property type="match status" value="1"/>
</dbReference>
<evidence type="ECO:0000256" key="21">
    <source>
        <dbReference type="ARBA" id="ARBA00082922"/>
    </source>
</evidence>
<evidence type="ECO:0000256" key="9">
    <source>
        <dbReference type="ARBA" id="ARBA00022771"/>
    </source>
</evidence>
<evidence type="ECO:0000313" key="29">
    <source>
        <dbReference type="Proteomes" id="UP000886700"/>
    </source>
</evidence>
<dbReference type="RefSeq" id="XP_005066743.1">
    <property type="nucleotide sequence ID" value="XM_005066686.4"/>
</dbReference>
<comment type="similarity">
    <text evidence="3">Belongs to the FPG family.</text>
</comment>
<evidence type="ECO:0000256" key="15">
    <source>
        <dbReference type="ARBA" id="ARBA00023242"/>
    </source>
</evidence>
<evidence type="ECO:0000256" key="8">
    <source>
        <dbReference type="ARBA" id="ARBA00022763"/>
    </source>
</evidence>
<evidence type="ECO:0000313" key="30">
    <source>
        <dbReference type="RefSeq" id="XP_005066743.1"/>
    </source>
</evidence>
<feature type="compositionally biased region" description="Polar residues" evidence="24">
    <location>
        <begin position="484"/>
        <end position="503"/>
    </location>
</feature>
<dbReference type="KEGG" id="maua:101828347"/>
<evidence type="ECO:0000256" key="17">
    <source>
        <dbReference type="ARBA" id="ARBA00023295"/>
    </source>
</evidence>
<evidence type="ECO:0000256" key="4">
    <source>
        <dbReference type="ARBA" id="ARBA00012720"/>
    </source>
</evidence>
<dbReference type="EC" id="4.2.99.18" evidence="4"/>
<keyword evidence="13" id="KW-0234">DNA repair</keyword>
<dbReference type="FunFam" id="1.10.8.50:FF:000008">
    <property type="entry name" value="Nei-like DNA glycosylase 3"/>
    <property type="match status" value="1"/>
</dbReference>
<evidence type="ECO:0000259" key="27">
    <source>
        <dbReference type="PROSITE" id="PS51068"/>
    </source>
</evidence>
<protein>
    <recommendedName>
        <fullName evidence="19">Endonuclease 8-like 3</fullName>
        <ecNumber evidence="4">4.2.99.18</ecNumber>
    </recommendedName>
    <alternativeName>
        <fullName evidence="20">DNA glycosylase/AP lyase Neil3</fullName>
    </alternativeName>
    <alternativeName>
        <fullName evidence="22">Endonuclease VIII-like 3</fullName>
    </alternativeName>
    <alternativeName>
        <fullName evidence="21">Nei-like protein 3</fullName>
    </alternativeName>
</protein>
<feature type="domain" description="GRF-type" evidence="28">
    <location>
        <begin position="508"/>
        <end position="551"/>
    </location>
</feature>
<evidence type="ECO:0000259" key="26">
    <source>
        <dbReference type="PROSITE" id="PS51066"/>
    </source>
</evidence>
<dbReference type="Gene3D" id="3.20.190.10">
    <property type="entry name" value="MutM-like, N-terminal"/>
    <property type="match status" value="1"/>
</dbReference>
<dbReference type="SUPFAM" id="SSF46946">
    <property type="entry name" value="S13-like H2TH domain"/>
    <property type="match status" value="1"/>
</dbReference>
<keyword evidence="17" id="KW-0326">Glycosidase</keyword>
<dbReference type="PROSITE" id="PS51068">
    <property type="entry name" value="FPG_CAT"/>
    <property type="match status" value="1"/>
</dbReference>
<dbReference type="InterPro" id="IPR015886">
    <property type="entry name" value="H2TH_FPG"/>
</dbReference>
<dbReference type="PANTHER" id="PTHR22993:SF10">
    <property type="entry name" value="ENDONUCLEASE 8-LIKE 3"/>
    <property type="match status" value="1"/>
</dbReference>
<dbReference type="GO" id="GO:0140078">
    <property type="term" value="F:class I DNA-(apurinic or apyrimidinic site) endonuclease activity"/>
    <property type="evidence" value="ECO:0007669"/>
    <property type="project" value="UniProtKB-EC"/>
</dbReference>
<dbReference type="GO" id="GO:0005654">
    <property type="term" value="C:nucleoplasm"/>
    <property type="evidence" value="ECO:0007669"/>
    <property type="project" value="UniProtKB-ARBA"/>
</dbReference>
<dbReference type="InterPro" id="IPR001876">
    <property type="entry name" value="Znf_RanBP2"/>
</dbReference>
<dbReference type="InterPro" id="IPR036443">
    <property type="entry name" value="Znf_RanBP2_sf"/>
</dbReference>